<evidence type="ECO:0000256" key="5">
    <source>
        <dbReference type="ARBA" id="ARBA00022741"/>
    </source>
</evidence>
<dbReference type="STRING" id="698758.AXY_05720"/>
<dbReference type="InterPro" id="IPR006334">
    <property type="entry name" value="Glut_cys_ligase"/>
</dbReference>
<dbReference type="NCBIfam" id="TIGR01434">
    <property type="entry name" value="glu_cys_ligase"/>
    <property type="match status" value="1"/>
</dbReference>
<sequence length="493" mass="57471">MDFTFNQIISFFKHNQAEGLETGNWGIERETHRINSDGSIALTPHPKVLATKKASQSITLDFAESQLEFMTKPHDKIEKVIDELNKIYDFTKKQINDELMWPFSMPPVLPDEEDIPIARFPHLADGQDKETYREGLSVRYGKKIQMISGIHYNYSFSDQLIDQLHQAMAPEQSRQAFINQLYMKISRNVLTYRWLITYLFGASPVVDQSYRSVFNEKMQACQSEWFSQTFDIKEIDRYATSLRTSRFGYSTAIEDKYHISYNSLTEHINDLRHVLSIDNPKYEKIGVNKNGRRIQLNTKELQSEAEFYAPIRFRQVQKEDETLLDALEQRGIQYFELRLLDLNPFDKLAITKEQLQFIHLFVLYCLFEESAELTETQQMNANQNQQLVALLGRKPNLTLINQLGENVQLEKWALEIIEKIDRIACLLDEAIGTDKYMPIVCQMKGNIENPSLILSQQMVNEMTNANQTFAEYGIHLAKQYQLQDTKLKRVSKV</sequence>
<evidence type="ECO:0000256" key="7">
    <source>
        <dbReference type="ARBA" id="ARBA00048819"/>
    </source>
</evidence>
<keyword evidence="5" id="KW-0547">Nucleotide-binding</keyword>
<dbReference type="GO" id="GO:0005829">
    <property type="term" value="C:cytosol"/>
    <property type="evidence" value="ECO:0007669"/>
    <property type="project" value="TreeGrafter"/>
</dbReference>
<accession>K0IWI8</accession>
<dbReference type="GO" id="GO:0006750">
    <property type="term" value="P:glutathione biosynthetic process"/>
    <property type="evidence" value="ECO:0007669"/>
    <property type="project" value="UniProtKB-UniRule"/>
</dbReference>
<proteinExistence type="inferred from homology"/>
<keyword evidence="3 9" id="KW-0436">Ligase</keyword>
<evidence type="ECO:0000256" key="2">
    <source>
        <dbReference type="ARBA" id="ARBA00012220"/>
    </source>
</evidence>
<evidence type="ECO:0000256" key="1">
    <source>
        <dbReference type="ARBA" id="ARBA00005006"/>
    </source>
</evidence>
<dbReference type="InterPro" id="IPR007370">
    <property type="entry name" value="Glu_cys_ligase"/>
</dbReference>
<evidence type="ECO:0000256" key="6">
    <source>
        <dbReference type="ARBA" id="ARBA00022840"/>
    </source>
</evidence>
<evidence type="ECO:0000256" key="4">
    <source>
        <dbReference type="ARBA" id="ARBA00022684"/>
    </source>
</evidence>
<comment type="catalytic activity">
    <reaction evidence="7 10">
        <text>L-cysteine + L-glutamate + ATP = gamma-L-glutamyl-L-cysteine + ADP + phosphate + H(+)</text>
        <dbReference type="Rhea" id="RHEA:13285"/>
        <dbReference type="ChEBI" id="CHEBI:15378"/>
        <dbReference type="ChEBI" id="CHEBI:29985"/>
        <dbReference type="ChEBI" id="CHEBI:30616"/>
        <dbReference type="ChEBI" id="CHEBI:35235"/>
        <dbReference type="ChEBI" id="CHEBI:43474"/>
        <dbReference type="ChEBI" id="CHEBI:58173"/>
        <dbReference type="ChEBI" id="CHEBI:456216"/>
        <dbReference type="EC" id="6.3.2.2"/>
    </reaction>
</comment>
<dbReference type="PANTHER" id="PTHR38761:SF1">
    <property type="entry name" value="GLUTAMATE--CYSTEINE LIGASE"/>
    <property type="match status" value="1"/>
</dbReference>
<feature type="domain" description="Glutamate--cysteine ligase" evidence="11">
    <location>
        <begin position="11"/>
        <end position="388"/>
    </location>
</feature>
<evidence type="ECO:0000313" key="12">
    <source>
        <dbReference type="EMBL" id="BAM46704.1"/>
    </source>
</evidence>
<dbReference type="UniPathway" id="UPA00142">
    <property type="reaction ID" value="UER00209"/>
</dbReference>
<evidence type="ECO:0000256" key="9">
    <source>
        <dbReference type="RuleBase" id="RU003544"/>
    </source>
</evidence>
<dbReference type="EMBL" id="AP012050">
    <property type="protein sequence ID" value="BAM46704.1"/>
    <property type="molecule type" value="Genomic_DNA"/>
</dbReference>
<dbReference type="Proteomes" id="UP000006294">
    <property type="component" value="Chromosome"/>
</dbReference>
<dbReference type="PANTHER" id="PTHR38761">
    <property type="entry name" value="GLUTAMATE--CYSTEINE LIGASE"/>
    <property type="match status" value="1"/>
</dbReference>
<evidence type="ECO:0000259" key="11">
    <source>
        <dbReference type="Pfam" id="PF04262"/>
    </source>
</evidence>
<keyword evidence="4 9" id="KW-0317">Glutathione biosynthesis</keyword>
<dbReference type="GO" id="GO:0004357">
    <property type="term" value="F:glutamate-cysteine ligase activity"/>
    <property type="evidence" value="ECO:0007669"/>
    <property type="project" value="UniProtKB-UniRule"/>
</dbReference>
<organism evidence="12 13">
    <name type="scientific">Amphibacillus xylanus (strain ATCC 51415 / DSM 6626 / JCM 7361 / LMG 17667 / NBRC 15112 / Ep01)</name>
    <dbReference type="NCBI Taxonomy" id="698758"/>
    <lineage>
        <taxon>Bacteria</taxon>
        <taxon>Bacillati</taxon>
        <taxon>Bacillota</taxon>
        <taxon>Bacilli</taxon>
        <taxon>Bacillales</taxon>
        <taxon>Bacillaceae</taxon>
        <taxon>Amphibacillus</taxon>
    </lineage>
</organism>
<dbReference type="HOGENOM" id="CLU_020728_3_0_9"/>
<evidence type="ECO:0000313" key="13">
    <source>
        <dbReference type="Proteomes" id="UP000006294"/>
    </source>
</evidence>
<dbReference type="GO" id="GO:0046872">
    <property type="term" value="F:metal ion binding"/>
    <property type="evidence" value="ECO:0007669"/>
    <property type="project" value="TreeGrafter"/>
</dbReference>
<evidence type="ECO:0000256" key="10">
    <source>
        <dbReference type="RuleBase" id="RU004391"/>
    </source>
</evidence>
<evidence type="ECO:0000256" key="3">
    <source>
        <dbReference type="ARBA" id="ARBA00022598"/>
    </source>
</evidence>
<protein>
    <recommendedName>
        <fullName evidence="2 8">Glutamate--cysteine ligase</fullName>
        <ecNumber evidence="2 8">6.3.2.2</ecNumber>
    </recommendedName>
</protein>
<keyword evidence="13" id="KW-1185">Reference proteome</keyword>
<dbReference type="PATRIC" id="fig|698758.3.peg.572"/>
<dbReference type="GO" id="GO:0005524">
    <property type="term" value="F:ATP binding"/>
    <property type="evidence" value="ECO:0007669"/>
    <property type="project" value="UniProtKB-KW"/>
</dbReference>
<dbReference type="eggNOG" id="COG2918">
    <property type="taxonomic scope" value="Bacteria"/>
</dbReference>
<dbReference type="Gene3D" id="3.30.590.20">
    <property type="match status" value="1"/>
</dbReference>
<evidence type="ECO:0000256" key="8">
    <source>
        <dbReference type="NCBIfam" id="TIGR01434"/>
    </source>
</evidence>
<comment type="similarity">
    <text evidence="9">Belongs to the glutamate--cysteine ligase type 1 family.</text>
</comment>
<keyword evidence="6" id="KW-0067">ATP-binding</keyword>
<dbReference type="AlphaFoldDB" id="K0IWI8"/>
<dbReference type="InterPro" id="IPR014746">
    <property type="entry name" value="Gln_synth/guanido_kin_cat_dom"/>
</dbReference>
<comment type="pathway">
    <text evidence="1 10">Sulfur metabolism; glutathione biosynthesis; glutathione from L-cysteine and L-glutamate: step 1/2.</text>
</comment>
<dbReference type="EC" id="6.3.2.2" evidence="2 8"/>
<dbReference type="SUPFAM" id="SSF55931">
    <property type="entry name" value="Glutamine synthetase/guanido kinase"/>
    <property type="match status" value="1"/>
</dbReference>
<dbReference type="RefSeq" id="WP_015009309.1">
    <property type="nucleotide sequence ID" value="NC_018704.1"/>
</dbReference>
<name>K0IWI8_AMPXN</name>
<dbReference type="KEGG" id="axl:AXY_05720"/>
<dbReference type="Pfam" id="PF04262">
    <property type="entry name" value="Glu_cys_ligase"/>
    <property type="match status" value="1"/>
</dbReference>
<gene>
    <name evidence="12" type="primary">gshA</name>
    <name evidence="12" type="ordered locus">AXY_05720</name>
</gene>
<reference evidence="12 13" key="1">
    <citation type="submission" date="2011-01" db="EMBL/GenBank/DDBJ databases">
        <title>Whole genome sequence of Amphibacillus xylinus NBRC 15112.</title>
        <authorList>
            <person name="Nakazawa H."/>
            <person name="Katano Y."/>
            <person name="Nakamura S."/>
            <person name="Sasagawa M."/>
            <person name="Fukada J."/>
            <person name="Arai T."/>
            <person name="Sasakura N."/>
            <person name="Mochizuki D."/>
            <person name="Hosoyama A."/>
            <person name="Harada K."/>
            <person name="Horikawa H."/>
            <person name="Kato Y."/>
            <person name="Harada T."/>
            <person name="Sasaki K."/>
            <person name="Sekiguchi M."/>
            <person name="Hodoyama M."/>
            <person name="Nishiko R."/>
            <person name="Narita H."/>
            <person name="Hanamaki A."/>
            <person name="Hata C."/>
            <person name="Konno Y."/>
            <person name="Niimura Y."/>
            <person name="Yamazaki S."/>
            <person name="Fujita N."/>
        </authorList>
    </citation>
    <scope>NUCLEOTIDE SEQUENCE [LARGE SCALE GENOMIC DNA]</scope>
    <source>
        <strain evidence="13">ATCC 51415 / DSM 6626 / JCM 7361 / LMG 17667 / NBRC 15112 / Ep01</strain>
    </source>
</reference>